<sequence>MNEHYEKGTLRLLRYIYNQMERCRNLDFSQLDITSSQASVMLFLLKNRSRPVTQQSVQSALMLSHPTITGLMQRLEFKGFITRVASKDDNRCKFVALTDKGLEIEKALKSNSKSMEHKALKGLTTNELVILDHCLRTIADNLKDDNQQFMEDIAKKAVHEMMAAEH</sequence>
<dbReference type="PANTHER" id="PTHR42756:SF1">
    <property type="entry name" value="TRANSCRIPTIONAL REPRESSOR OF EMRAB OPERON"/>
    <property type="match status" value="1"/>
</dbReference>
<accession>A0A227KF05</accession>
<protein>
    <submittedName>
        <fullName evidence="5">MarR family transcriptional regulator</fullName>
    </submittedName>
</protein>
<proteinExistence type="predicted"/>
<dbReference type="GeneID" id="78361998"/>
<dbReference type="InterPro" id="IPR036388">
    <property type="entry name" value="WH-like_DNA-bd_sf"/>
</dbReference>
<dbReference type="PANTHER" id="PTHR42756">
    <property type="entry name" value="TRANSCRIPTIONAL REGULATOR, MARR"/>
    <property type="match status" value="1"/>
</dbReference>
<dbReference type="Gene3D" id="1.10.10.10">
    <property type="entry name" value="Winged helix-like DNA-binding domain superfamily/Winged helix DNA-binding domain"/>
    <property type="match status" value="1"/>
</dbReference>
<dbReference type="InterPro" id="IPR000835">
    <property type="entry name" value="HTH_MarR-typ"/>
</dbReference>
<name>A0A227KF05_9BURK</name>
<dbReference type="SMART" id="SM00347">
    <property type="entry name" value="HTH_MARR"/>
    <property type="match status" value="1"/>
</dbReference>
<evidence type="ECO:0000313" key="6">
    <source>
        <dbReference type="Proteomes" id="UP000214610"/>
    </source>
</evidence>
<feature type="domain" description="HTH marR-type" evidence="4">
    <location>
        <begin position="6"/>
        <end position="140"/>
    </location>
</feature>
<dbReference type="Proteomes" id="UP000214610">
    <property type="component" value="Unassembled WGS sequence"/>
</dbReference>
<dbReference type="PROSITE" id="PS50995">
    <property type="entry name" value="HTH_MARR_2"/>
    <property type="match status" value="1"/>
</dbReference>
<evidence type="ECO:0000256" key="3">
    <source>
        <dbReference type="ARBA" id="ARBA00023163"/>
    </source>
</evidence>
<dbReference type="Pfam" id="PF01047">
    <property type="entry name" value="MarR"/>
    <property type="match status" value="1"/>
</dbReference>
<evidence type="ECO:0000256" key="1">
    <source>
        <dbReference type="ARBA" id="ARBA00023015"/>
    </source>
</evidence>
<dbReference type="RefSeq" id="WP_066595889.1">
    <property type="nucleotide sequence ID" value="NZ_CAJTBZ010000013.1"/>
</dbReference>
<dbReference type="InterPro" id="IPR036390">
    <property type="entry name" value="WH_DNA-bd_sf"/>
</dbReference>
<keyword evidence="3" id="KW-0804">Transcription</keyword>
<evidence type="ECO:0000313" key="5">
    <source>
        <dbReference type="EMBL" id="OXE46054.1"/>
    </source>
</evidence>
<evidence type="ECO:0000256" key="2">
    <source>
        <dbReference type="ARBA" id="ARBA00023125"/>
    </source>
</evidence>
<dbReference type="GO" id="GO:0003677">
    <property type="term" value="F:DNA binding"/>
    <property type="evidence" value="ECO:0007669"/>
    <property type="project" value="UniProtKB-KW"/>
</dbReference>
<comment type="caution">
    <text evidence="5">The sequence shown here is derived from an EMBL/GenBank/DDBJ whole genome shotgun (WGS) entry which is preliminary data.</text>
</comment>
<dbReference type="PRINTS" id="PR00598">
    <property type="entry name" value="HTHMARR"/>
</dbReference>
<keyword evidence="6" id="KW-1185">Reference proteome</keyword>
<reference evidence="6" key="1">
    <citation type="submission" date="2017-05" db="EMBL/GenBank/DDBJ databases">
        <title>Improved OligoMM genomes.</title>
        <authorList>
            <person name="Garzetti D."/>
        </authorList>
    </citation>
    <scope>NUCLEOTIDE SEQUENCE [LARGE SCALE GENOMIC DNA]</scope>
    <source>
        <strain evidence="6">YL45</strain>
    </source>
</reference>
<evidence type="ECO:0000259" key="4">
    <source>
        <dbReference type="PROSITE" id="PS50995"/>
    </source>
</evidence>
<keyword evidence="1" id="KW-0805">Transcription regulation</keyword>
<dbReference type="GO" id="GO:0003700">
    <property type="term" value="F:DNA-binding transcription factor activity"/>
    <property type="evidence" value="ECO:0007669"/>
    <property type="project" value="InterPro"/>
</dbReference>
<gene>
    <name evidence="5" type="ORF">ADH67_09655</name>
</gene>
<dbReference type="SUPFAM" id="SSF46785">
    <property type="entry name" value="Winged helix' DNA-binding domain"/>
    <property type="match status" value="1"/>
</dbReference>
<keyword evidence="2" id="KW-0238">DNA-binding</keyword>
<dbReference type="EMBL" id="NHMP01000006">
    <property type="protein sequence ID" value="OXE46054.1"/>
    <property type="molecule type" value="Genomic_DNA"/>
</dbReference>
<dbReference type="AlphaFoldDB" id="A0A227KF05"/>
<organism evidence="5 6">
    <name type="scientific">Turicimonas muris</name>
    <dbReference type="NCBI Taxonomy" id="1796652"/>
    <lineage>
        <taxon>Bacteria</taxon>
        <taxon>Pseudomonadati</taxon>
        <taxon>Pseudomonadota</taxon>
        <taxon>Betaproteobacteria</taxon>
        <taxon>Burkholderiales</taxon>
        <taxon>Sutterellaceae</taxon>
        <taxon>Turicimonas</taxon>
    </lineage>
</organism>